<evidence type="ECO:0000313" key="2">
    <source>
        <dbReference type="EMBL" id="WHX47211.1"/>
    </source>
</evidence>
<keyword evidence="1" id="KW-0472">Membrane</keyword>
<evidence type="ECO:0000313" key="3">
    <source>
        <dbReference type="Proteomes" id="UP001177943"/>
    </source>
</evidence>
<sequence length="140" mass="15755">MRVQTGQSLRIFKVGLVIVLLMIISGLLGSNDRRDQDVLNPYLAQDKNAFSLLILAEESDYMNQTNILNEMIGAYPGYFSQAGVLTTDSGEGKKIRDELDVRQVPAYLLLDHVQVILVDHDLAAFRSDSAQMIEERRLSR</sequence>
<name>A0AA95I001_9BACL</name>
<protein>
    <submittedName>
        <fullName evidence="2">Uncharacterized protein</fullName>
    </submittedName>
</protein>
<feature type="transmembrane region" description="Helical" evidence="1">
    <location>
        <begin position="12"/>
        <end position="30"/>
    </location>
</feature>
<evidence type="ECO:0000256" key="1">
    <source>
        <dbReference type="SAM" id="Phobius"/>
    </source>
</evidence>
<dbReference type="Proteomes" id="UP001177943">
    <property type="component" value="Chromosome"/>
</dbReference>
<accession>A0AA95I001</accession>
<proteinExistence type="predicted"/>
<dbReference type="EMBL" id="CP126084">
    <property type="protein sequence ID" value="WHX47211.1"/>
    <property type="molecule type" value="Genomic_DNA"/>
</dbReference>
<gene>
    <name evidence="2" type="ORF">QNH46_13640</name>
</gene>
<dbReference type="AlphaFoldDB" id="A0AA95I001"/>
<reference evidence="2" key="1">
    <citation type="submission" date="2023-05" db="EMBL/GenBank/DDBJ databases">
        <title>Comparative genomics of Bacillaceae isolates and their secondary metabolite potential.</title>
        <authorList>
            <person name="Song L."/>
            <person name="Nielsen L.J."/>
            <person name="Mohite O."/>
            <person name="Xu X."/>
            <person name="Weber T."/>
            <person name="Kovacs A.T."/>
        </authorList>
    </citation>
    <scope>NUCLEOTIDE SEQUENCE</scope>
    <source>
        <strain evidence="2">B2_4</strain>
    </source>
</reference>
<keyword evidence="1" id="KW-1133">Transmembrane helix</keyword>
<dbReference type="KEGG" id="pwn:QNH46_13640"/>
<organism evidence="2 3">
    <name type="scientific">Paenibacillus woosongensis</name>
    <dbReference type="NCBI Taxonomy" id="307580"/>
    <lineage>
        <taxon>Bacteria</taxon>
        <taxon>Bacillati</taxon>
        <taxon>Bacillota</taxon>
        <taxon>Bacilli</taxon>
        <taxon>Bacillales</taxon>
        <taxon>Paenibacillaceae</taxon>
        <taxon>Paenibacillus</taxon>
    </lineage>
</organism>
<dbReference type="RefSeq" id="WP_283924804.1">
    <property type="nucleotide sequence ID" value="NZ_CP126084.1"/>
</dbReference>
<keyword evidence="1" id="KW-0812">Transmembrane</keyword>